<dbReference type="SUPFAM" id="SSF52540">
    <property type="entry name" value="P-loop containing nucleoside triphosphate hydrolases"/>
    <property type="match status" value="1"/>
</dbReference>
<feature type="domain" description="ABC transmembrane type-1" evidence="9">
    <location>
        <begin position="48"/>
        <end position="303"/>
    </location>
</feature>
<feature type="transmembrane region" description="Helical" evidence="7">
    <location>
        <begin position="65"/>
        <end position="87"/>
    </location>
</feature>
<keyword evidence="2 7" id="KW-0812">Transmembrane</keyword>
<dbReference type="PROSITE" id="PS50893">
    <property type="entry name" value="ABC_TRANSPORTER_2"/>
    <property type="match status" value="1"/>
</dbReference>
<evidence type="ECO:0000256" key="4">
    <source>
        <dbReference type="ARBA" id="ARBA00022840"/>
    </source>
</evidence>
<accession>A0ABR8N0Z1</accession>
<reference evidence="10 11" key="1">
    <citation type="submission" date="2020-09" db="EMBL/GenBank/DDBJ databases">
        <title>Paenibacillus sp. strain PR3 16S rRNA gene Genome sequencing and assembly.</title>
        <authorList>
            <person name="Kim J."/>
        </authorList>
    </citation>
    <scope>NUCLEOTIDE SEQUENCE [LARGE SCALE GENOMIC DNA]</scope>
    <source>
        <strain evidence="10 11">PR3</strain>
    </source>
</reference>
<dbReference type="PANTHER" id="PTHR24221:SF654">
    <property type="entry name" value="ATP-BINDING CASSETTE SUB-FAMILY B MEMBER 6"/>
    <property type="match status" value="1"/>
</dbReference>
<dbReference type="Gene3D" id="1.20.1560.10">
    <property type="entry name" value="ABC transporter type 1, transmembrane domain"/>
    <property type="match status" value="1"/>
</dbReference>
<evidence type="ECO:0000256" key="6">
    <source>
        <dbReference type="ARBA" id="ARBA00023136"/>
    </source>
</evidence>
<dbReference type="EMBL" id="JACXZA010000007">
    <property type="protein sequence ID" value="MBD3921852.1"/>
    <property type="molecule type" value="Genomic_DNA"/>
</dbReference>
<dbReference type="CDD" id="cd03228">
    <property type="entry name" value="ABCC_MRP_Like"/>
    <property type="match status" value="1"/>
</dbReference>
<dbReference type="InterPro" id="IPR003593">
    <property type="entry name" value="AAA+_ATPase"/>
</dbReference>
<dbReference type="InterPro" id="IPR039421">
    <property type="entry name" value="Type_1_exporter"/>
</dbReference>
<keyword evidence="3" id="KW-0547">Nucleotide-binding</keyword>
<comment type="caution">
    <text evidence="10">The sequence shown here is derived from an EMBL/GenBank/DDBJ whole genome shotgun (WGS) entry which is preliminary data.</text>
</comment>
<evidence type="ECO:0000256" key="2">
    <source>
        <dbReference type="ARBA" id="ARBA00022692"/>
    </source>
</evidence>
<evidence type="ECO:0000259" key="9">
    <source>
        <dbReference type="PROSITE" id="PS50929"/>
    </source>
</evidence>
<evidence type="ECO:0000256" key="7">
    <source>
        <dbReference type="SAM" id="Phobius"/>
    </source>
</evidence>
<dbReference type="Gene3D" id="3.40.50.300">
    <property type="entry name" value="P-loop containing nucleotide triphosphate hydrolases"/>
    <property type="match status" value="1"/>
</dbReference>
<protein>
    <submittedName>
        <fullName evidence="10">ABC transporter ATP-binding protein</fullName>
    </submittedName>
</protein>
<dbReference type="PROSITE" id="PS00211">
    <property type="entry name" value="ABC_TRANSPORTER_1"/>
    <property type="match status" value="1"/>
</dbReference>
<evidence type="ECO:0000256" key="1">
    <source>
        <dbReference type="ARBA" id="ARBA00004651"/>
    </source>
</evidence>
<dbReference type="InterPro" id="IPR036640">
    <property type="entry name" value="ABC1_TM_sf"/>
</dbReference>
<dbReference type="SMART" id="SM00382">
    <property type="entry name" value="AAA"/>
    <property type="match status" value="1"/>
</dbReference>
<evidence type="ECO:0000256" key="3">
    <source>
        <dbReference type="ARBA" id="ARBA00022741"/>
    </source>
</evidence>
<name>A0ABR8N0Z1_9BACL</name>
<proteinExistence type="predicted"/>
<dbReference type="PROSITE" id="PS50929">
    <property type="entry name" value="ABC_TM1F"/>
    <property type="match status" value="1"/>
</dbReference>
<keyword evidence="11" id="KW-1185">Reference proteome</keyword>
<dbReference type="GO" id="GO:0005524">
    <property type="term" value="F:ATP binding"/>
    <property type="evidence" value="ECO:0007669"/>
    <property type="project" value="UniProtKB-KW"/>
</dbReference>
<evidence type="ECO:0000313" key="11">
    <source>
        <dbReference type="Proteomes" id="UP000609346"/>
    </source>
</evidence>
<evidence type="ECO:0000256" key="5">
    <source>
        <dbReference type="ARBA" id="ARBA00022989"/>
    </source>
</evidence>
<keyword evidence="6 7" id="KW-0472">Membrane</keyword>
<evidence type="ECO:0000313" key="10">
    <source>
        <dbReference type="EMBL" id="MBD3921852.1"/>
    </source>
</evidence>
<dbReference type="InterPro" id="IPR027417">
    <property type="entry name" value="P-loop_NTPase"/>
</dbReference>
<feature type="domain" description="ABC transporter" evidence="8">
    <location>
        <begin position="352"/>
        <end position="594"/>
    </location>
</feature>
<dbReference type="InterPro" id="IPR003439">
    <property type="entry name" value="ABC_transporter-like_ATP-bd"/>
</dbReference>
<dbReference type="InterPro" id="IPR017871">
    <property type="entry name" value="ABC_transporter-like_CS"/>
</dbReference>
<feature type="transmembrane region" description="Helical" evidence="7">
    <location>
        <begin position="258"/>
        <end position="278"/>
    </location>
</feature>
<dbReference type="Proteomes" id="UP000609346">
    <property type="component" value="Unassembled WGS sequence"/>
</dbReference>
<evidence type="ECO:0000259" key="8">
    <source>
        <dbReference type="PROSITE" id="PS50893"/>
    </source>
</evidence>
<dbReference type="RefSeq" id="WP_191206158.1">
    <property type="nucleotide sequence ID" value="NZ_JACXZA010000007.1"/>
</dbReference>
<dbReference type="InterPro" id="IPR011527">
    <property type="entry name" value="ABC1_TM_dom"/>
</dbReference>
<dbReference type="Pfam" id="PF00005">
    <property type="entry name" value="ABC_tran"/>
    <property type="match status" value="1"/>
</dbReference>
<organism evidence="10 11">
    <name type="scientific">Paenibacillus terricola</name>
    <dbReference type="NCBI Taxonomy" id="2763503"/>
    <lineage>
        <taxon>Bacteria</taxon>
        <taxon>Bacillati</taxon>
        <taxon>Bacillota</taxon>
        <taxon>Bacilli</taxon>
        <taxon>Bacillales</taxon>
        <taxon>Paenibacillaceae</taxon>
        <taxon>Paenibacillus</taxon>
    </lineage>
</organism>
<feature type="transmembrane region" description="Helical" evidence="7">
    <location>
        <begin position="24"/>
        <end position="45"/>
    </location>
</feature>
<comment type="subcellular location">
    <subcellularLocation>
        <location evidence="1">Cell membrane</location>
        <topology evidence="1">Multi-pass membrane protein</topology>
    </subcellularLocation>
</comment>
<keyword evidence="5 7" id="KW-1133">Transmembrane helix</keyword>
<dbReference type="PANTHER" id="PTHR24221">
    <property type="entry name" value="ATP-BINDING CASSETTE SUB-FAMILY B"/>
    <property type="match status" value="1"/>
</dbReference>
<dbReference type="SUPFAM" id="SSF90123">
    <property type="entry name" value="ABC transporter transmembrane region"/>
    <property type="match status" value="1"/>
</dbReference>
<gene>
    <name evidence="10" type="ORF">H8B09_24035</name>
</gene>
<keyword evidence="4 10" id="KW-0067">ATP-binding</keyword>
<feature type="transmembrane region" description="Helical" evidence="7">
    <location>
        <begin position="136"/>
        <end position="156"/>
    </location>
</feature>
<feature type="transmembrane region" description="Helical" evidence="7">
    <location>
        <begin position="162"/>
        <end position="185"/>
    </location>
</feature>
<sequence>MTLYIQRAASIMSLLKLIVRKHPILTCLWLIVPLLSGFIIIPLAAAERQLIDTAIAYAGLDRSSILQAAWPPLLTLAAASVAAVLFAMMKKLTDTYMANRAARQLLTEIQNRAIYVPLEQLESPEYYDRLSRAQTAAEQALTSILFGAAETVRLTFSLAGMIVVAAAGHWTIAVLLFIVSVIVLIQRVRLEIKVKQAARALTTNGRMADYLKQSLSEPAVIKELSVFHAISYMTEQWFGRAQTYEVTRNNYRRREGRMAAWFGLSFLILLFASLAIMIGRLNQHAVTVGTVAIVFQTILQAQGVPLQMSWSLGRLYVQGAQAADLVDFIKNNEPTPHLSQQQDLLDEPIHTIQFDNVSYRYPGAQSDVLHGLRVTLRTGETTALVGDNGAGKSTFVKLMLGLFEPTAGRILVNGHDIRTLDQHCLRQQLSAVFQDCGHYPLTVRDYVTAGTSSTTTATSDDNEIEQMLAACGLRSLSEGSNALALKLTNVWPDGRELSGGQWQRLAISRAALRSSRVIALDEPTSAIDPSGELELYRMCQSLFQGKLAVFVSHRLGWARNADRILVLHNSTIAEDGSHEQLMERNGLYADSFRAQAAWYEPTAERQQPDTTAS</sequence>